<organism evidence="1 2">
    <name type="scientific">Romanomermis culicivorax</name>
    <name type="common">Nematode worm</name>
    <dbReference type="NCBI Taxonomy" id="13658"/>
    <lineage>
        <taxon>Eukaryota</taxon>
        <taxon>Metazoa</taxon>
        <taxon>Ecdysozoa</taxon>
        <taxon>Nematoda</taxon>
        <taxon>Enoplea</taxon>
        <taxon>Dorylaimia</taxon>
        <taxon>Mermithida</taxon>
        <taxon>Mermithoidea</taxon>
        <taxon>Mermithidae</taxon>
        <taxon>Romanomermis</taxon>
    </lineage>
</organism>
<keyword evidence="1" id="KW-1185">Reference proteome</keyword>
<sequence>MDEEDIDDYIRIRTFSDRTNPQKYSDTEFWIRYKLTKNNAIQLIVLLEENLNRYTKRSCPVSDALQ</sequence>
<accession>A0A915KWY5</accession>
<evidence type="ECO:0000313" key="2">
    <source>
        <dbReference type="WBParaSite" id="nRc.2.0.1.t43462-RA"/>
    </source>
</evidence>
<dbReference type="Proteomes" id="UP000887565">
    <property type="component" value="Unplaced"/>
</dbReference>
<proteinExistence type="predicted"/>
<dbReference type="WBParaSite" id="nRc.2.0.1.t43462-RA">
    <property type="protein sequence ID" value="nRc.2.0.1.t43462-RA"/>
    <property type="gene ID" value="nRc.2.0.1.g43462"/>
</dbReference>
<dbReference type="AlphaFoldDB" id="A0A915KWY5"/>
<protein>
    <submittedName>
        <fullName evidence="2">Uncharacterized protein</fullName>
    </submittedName>
</protein>
<reference evidence="2" key="1">
    <citation type="submission" date="2022-11" db="UniProtKB">
        <authorList>
            <consortium name="WormBaseParasite"/>
        </authorList>
    </citation>
    <scope>IDENTIFICATION</scope>
</reference>
<evidence type="ECO:0000313" key="1">
    <source>
        <dbReference type="Proteomes" id="UP000887565"/>
    </source>
</evidence>
<name>A0A915KWY5_ROMCU</name>